<keyword evidence="4" id="KW-0808">Transferase</keyword>
<dbReference type="EC" id="2.7.7.6" evidence="2"/>
<comment type="caution">
    <text evidence="9">The sequence shown here is derived from an EMBL/GenBank/DDBJ whole genome shotgun (WGS) entry which is preliminary data.</text>
</comment>
<dbReference type="GO" id="GO:0005736">
    <property type="term" value="C:RNA polymerase I complex"/>
    <property type="evidence" value="ECO:0007669"/>
    <property type="project" value="TreeGrafter"/>
</dbReference>
<dbReference type="GO" id="GO:0003899">
    <property type="term" value="F:DNA-directed RNA polymerase activity"/>
    <property type="evidence" value="ECO:0007669"/>
    <property type="project" value="UniProtKB-EC"/>
</dbReference>
<feature type="compositionally biased region" description="Acidic residues" evidence="7">
    <location>
        <begin position="337"/>
        <end position="346"/>
    </location>
</feature>
<dbReference type="PANTHER" id="PTHR19376">
    <property type="entry name" value="DNA-DIRECTED RNA POLYMERASE"/>
    <property type="match status" value="1"/>
</dbReference>
<dbReference type="SUPFAM" id="SSF64484">
    <property type="entry name" value="beta and beta-prime subunits of DNA dependent RNA-polymerase"/>
    <property type="match status" value="1"/>
</dbReference>
<evidence type="ECO:0000313" key="9">
    <source>
        <dbReference type="EMBL" id="CAF1350637.1"/>
    </source>
</evidence>
<feature type="region of interest" description="Disordered" evidence="7">
    <location>
        <begin position="288"/>
        <end position="374"/>
    </location>
</feature>
<dbReference type="EMBL" id="CAJNOU010002803">
    <property type="protein sequence ID" value="CAF1350637.1"/>
    <property type="molecule type" value="Genomic_DNA"/>
</dbReference>
<evidence type="ECO:0000256" key="4">
    <source>
        <dbReference type="ARBA" id="ARBA00022679"/>
    </source>
</evidence>
<dbReference type="GO" id="GO:0003677">
    <property type="term" value="F:DNA binding"/>
    <property type="evidence" value="ECO:0007669"/>
    <property type="project" value="InterPro"/>
</dbReference>
<evidence type="ECO:0000256" key="1">
    <source>
        <dbReference type="ARBA" id="ARBA00006460"/>
    </source>
</evidence>
<dbReference type="Gene3D" id="6.20.50.80">
    <property type="match status" value="1"/>
</dbReference>
<keyword evidence="5" id="KW-0548">Nucleotidyltransferase</keyword>
<dbReference type="Proteomes" id="UP000663889">
    <property type="component" value="Unassembled WGS sequence"/>
</dbReference>
<dbReference type="GO" id="GO:0006351">
    <property type="term" value="P:DNA-templated transcription"/>
    <property type="evidence" value="ECO:0007669"/>
    <property type="project" value="InterPro"/>
</dbReference>
<evidence type="ECO:0000256" key="5">
    <source>
        <dbReference type="ARBA" id="ARBA00022695"/>
    </source>
</evidence>
<protein>
    <recommendedName>
        <fullName evidence="2">DNA-directed RNA polymerase</fullName>
        <ecNumber evidence="2">2.7.7.6</ecNumber>
    </recommendedName>
</protein>
<evidence type="ECO:0000256" key="3">
    <source>
        <dbReference type="ARBA" id="ARBA00022478"/>
    </source>
</evidence>
<dbReference type="InterPro" id="IPR045867">
    <property type="entry name" value="DNA-dir_RpoC_beta_prime"/>
</dbReference>
<sequence>MEMSCLLGQQELEGLIDRAVKTARIGYLQRCLMKHLEGLVVNYDLTVRDSDRSVIQFQYGEDGLAVEKCTYLKEQYYPFLIDNQSIILGQDEYSRIVDICGSTKEKQPIIKTFKKIRAWRKKTRDLAEDENNLNDSIYLKISDETKIRMTPFINYSRFFDLHRLTNSLKSKDINQARSIMVDTWRNLSDDKRQQYNYSLVKFYSPVTQNYLSASNLGAITERLDDLIRNYITTHGKLDQTNMDKRTFEKMIHFKSLKSSIDPGESVEILAAQSIGEPSTQMTLNKLAEKDDDDDDDDDDNNNNNEENETDNEETMQDNQDENDQTNTSKITIKENVIDDDDDDDVQALDISKEEMNNDDEQEVPGNDEDNIDEPPIDLDNNLWCRLTMVFPPTQPDRLKNNILTYINRLIETFDENVYMKIHLQYEFCRICALDDYLRQILSPNFTQ</sequence>
<evidence type="ECO:0000256" key="7">
    <source>
        <dbReference type="SAM" id="MobiDB-lite"/>
    </source>
</evidence>
<dbReference type="Gene3D" id="6.10.250.2940">
    <property type="match status" value="1"/>
</dbReference>
<proteinExistence type="inferred from homology"/>
<reference evidence="9" key="1">
    <citation type="submission" date="2021-02" db="EMBL/GenBank/DDBJ databases">
        <authorList>
            <person name="Nowell W R."/>
        </authorList>
    </citation>
    <scope>NUCLEOTIDE SEQUENCE</scope>
</reference>
<name>A0A815HE76_9BILA</name>
<dbReference type="AlphaFoldDB" id="A0A815HE76"/>
<dbReference type="InterPro" id="IPR007081">
    <property type="entry name" value="RNA_pol_Rpb1_5"/>
</dbReference>
<organism evidence="9 10">
    <name type="scientific">Rotaria sordida</name>
    <dbReference type="NCBI Taxonomy" id="392033"/>
    <lineage>
        <taxon>Eukaryota</taxon>
        <taxon>Metazoa</taxon>
        <taxon>Spiralia</taxon>
        <taxon>Gnathifera</taxon>
        <taxon>Rotifera</taxon>
        <taxon>Eurotatoria</taxon>
        <taxon>Bdelloidea</taxon>
        <taxon>Philodinida</taxon>
        <taxon>Philodinidae</taxon>
        <taxon>Rotaria</taxon>
    </lineage>
</organism>
<dbReference type="PANTHER" id="PTHR19376:SF11">
    <property type="entry name" value="DNA-DIRECTED RNA POLYMERASE I SUBUNIT RPA1"/>
    <property type="match status" value="1"/>
</dbReference>
<comment type="similarity">
    <text evidence="1">Belongs to the RNA polymerase beta' chain family.</text>
</comment>
<evidence type="ECO:0000256" key="2">
    <source>
        <dbReference type="ARBA" id="ARBA00012418"/>
    </source>
</evidence>
<feature type="compositionally biased region" description="Acidic residues" evidence="7">
    <location>
        <begin position="356"/>
        <end position="374"/>
    </location>
</feature>
<feature type="domain" description="RNA polymerase Rpb1" evidence="8">
    <location>
        <begin position="13"/>
        <end position="284"/>
    </location>
</feature>
<feature type="compositionally biased region" description="Acidic residues" evidence="7">
    <location>
        <begin position="289"/>
        <end position="323"/>
    </location>
</feature>
<accession>A0A815HE76</accession>
<keyword evidence="3" id="KW-0240">DNA-directed RNA polymerase</keyword>
<evidence type="ECO:0000256" key="6">
    <source>
        <dbReference type="ARBA" id="ARBA00023163"/>
    </source>
</evidence>
<evidence type="ECO:0000313" key="10">
    <source>
        <dbReference type="Proteomes" id="UP000663889"/>
    </source>
</evidence>
<dbReference type="Pfam" id="PF04998">
    <property type="entry name" value="RNA_pol_Rpb1_5"/>
    <property type="match status" value="1"/>
</dbReference>
<keyword evidence="6" id="KW-0804">Transcription</keyword>
<gene>
    <name evidence="9" type="ORF">SEV965_LOCUS28846</name>
</gene>
<evidence type="ECO:0000259" key="8">
    <source>
        <dbReference type="Pfam" id="PF04998"/>
    </source>
</evidence>